<dbReference type="OrthoDB" id="961570at2"/>
<sequence length="113" mass="13180">MDKKIATYATILTECLDTFVNRRNRGSEIEYELIADDKHRHYQVIRTGWRKDVFEYNVVFHFHIKPTGKVWLLVNNTDILVTDDLIERGIPASDIVIGFLPEFMRTYSGFAVA</sequence>
<dbReference type="RefSeq" id="WP_097124260.1">
    <property type="nucleotide sequence ID" value="NZ_OCNH01000001.1"/>
</dbReference>
<dbReference type="Gene3D" id="3.30.310.110">
    <property type="entry name" value="XisI-like"/>
    <property type="match status" value="1"/>
</dbReference>
<dbReference type="EMBL" id="OCNH01000001">
    <property type="protein sequence ID" value="SOD78600.1"/>
    <property type="molecule type" value="Genomic_DNA"/>
</dbReference>
<proteinExistence type="predicted"/>
<dbReference type="CDD" id="cd16382">
    <property type="entry name" value="XisI-like"/>
    <property type="match status" value="1"/>
</dbReference>
<evidence type="ECO:0000313" key="2">
    <source>
        <dbReference type="Proteomes" id="UP000219452"/>
    </source>
</evidence>
<name>A0A286F5W2_9BACT</name>
<accession>A0A286F5W2</accession>
<organism evidence="1 2">
    <name type="scientific">Spirosoma fluviale</name>
    <dbReference type="NCBI Taxonomy" id="1597977"/>
    <lineage>
        <taxon>Bacteria</taxon>
        <taxon>Pseudomonadati</taxon>
        <taxon>Bacteroidota</taxon>
        <taxon>Cytophagia</taxon>
        <taxon>Cytophagales</taxon>
        <taxon>Cytophagaceae</taxon>
        <taxon>Spirosoma</taxon>
    </lineage>
</organism>
<protein>
    <submittedName>
        <fullName evidence="1">XisI protein</fullName>
    </submittedName>
</protein>
<reference evidence="2" key="1">
    <citation type="submission" date="2017-09" db="EMBL/GenBank/DDBJ databases">
        <authorList>
            <person name="Varghese N."/>
            <person name="Submissions S."/>
        </authorList>
    </citation>
    <scope>NUCLEOTIDE SEQUENCE [LARGE SCALE GENOMIC DNA]</scope>
    <source>
        <strain evidence="2">DSM 29961</strain>
    </source>
</reference>
<dbReference type="AlphaFoldDB" id="A0A286F5W2"/>
<keyword evidence="2" id="KW-1185">Reference proteome</keyword>
<dbReference type="Pfam" id="PF08869">
    <property type="entry name" value="XisI"/>
    <property type="match status" value="1"/>
</dbReference>
<dbReference type="InterPro" id="IPR014968">
    <property type="entry name" value="XisI"/>
</dbReference>
<dbReference type="SUPFAM" id="SSF143847">
    <property type="entry name" value="XisI-like"/>
    <property type="match status" value="1"/>
</dbReference>
<dbReference type="InterPro" id="IPR035943">
    <property type="entry name" value="XisI-like_sf"/>
</dbReference>
<evidence type="ECO:0000313" key="1">
    <source>
        <dbReference type="EMBL" id="SOD78600.1"/>
    </source>
</evidence>
<dbReference type="Proteomes" id="UP000219452">
    <property type="component" value="Unassembled WGS sequence"/>
</dbReference>
<gene>
    <name evidence="1" type="ORF">SAMN06269250_0543</name>
</gene>